<dbReference type="PANTHER" id="PTHR31286">
    <property type="entry name" value="GLYCINE-RICH CELL WALL STRUCTURAL PROTEIN 1.8-LIKE"/>
    <property type="match status" value="1"/>
</dbReference>
<sequence length="191" mass="21870">MLGILAFMEIVGGVGIPLQLDQATRDQAYGFYARILVDIDLTLNQPSFFNVERDDHKGFSVDVIYENLPERCTKCKTFGHDSARCYQNNKEINSDRGRSRSRNPRQIYRPITKINITSQYNGQVAVQKQSCKTIPQNQETIEEVEIVQIQNFENPVINVEDKKGSIQLSSHLFELNVVDTQEVNRGNNNQF</sequence>
<dbReference type="AlphaFoldDB" id="A0AAE0A9B5"/>
<reference evidence="1" key="1">
    <citation type="journal article" date="2023" name="Plant J.">
        <title>Genome sequences and population genomics provide insights into the demographic history, inbreeding, and mutation load of two 'living fossil' tree species of Dipteronia.</title>
        <authorList>
            <person name="Feng Y."/>
            <person name="Comes H.P."/>
            <person name="Chen J."/>
            <person name="Zhu S."/>
            <person name="Lu R."/>
            <person name="Zhang X."/>
            <person name="Li P."/>
            <person name="Qiu J."/>
            <person name="Olsen K.M."/>
            <person name="Qiu Y."/>
        </authorList>
    </citation>
    <scope>NUCLEOTIDE SEQUENCE</scope>
    <source>
        <strain evidence="1">NBL</strain>
    </source>
</reference>
<dbReference type="PANTHER" id="PTHR31286:SF60">
    <property type="entry name" value="PROTEIN, PUTATIVE-RELATED"/>
    <property type="match status" value="1"/>
</dbReference>
<accession>A0AAE0A9B5</accession>
<evidence type="ECO:0008006" key="3">
    <source>
        <dbReference type="Google" id="ProtNLM"/>
    </source>
</evidence>
<evidence type="ECO:0000313" key="2">
    <source>
        <dbReference type="Proteomes" id="UP001281410"/>
    </source>
</evidence>
<keyword evidence="2" id="KW-1185">Reference proteome</keyword>
<organism evidence="1 2">
    <name type="scientific">Dipteronia sinensis</name>
    <dbReference type="NCBI Taxonomy" id="43782"/>
    <lineage>
        <taxon>Eukaryota</taxon>
        <taxon>Viridiplantae</taxon>
        <taxon>Streptophyta</taxon>
        <taxon>Embryophyta</taxon>
        <taxon>Tracheophyta</taxon>
        <taxon>Spermatophyta</taxon>
        <taxon>Magnoliopsida</taxon>
        <taxon>eudicotyledons</taxon>
        <taxon>Gunneridae</taxon>
        <taxon>Pentapetalae</taxon>
        <taxon>rosids</taxon>
        <taxon>malvids</taxon>
        <taxon>Sapindales</taxon>
        <taxon>Sapindaceae</taxon>
        <taxon>Hippocastanoideae</taxon>
        <taxon>Acereae</taxon>
        <taxon>Dipteronia</taxon>
    </lineage>
</organism>
<proteinExistence type="predicted"/>
<comment type="caution">
    <text evidence="1">The sequence shown here is derived from an EMBL/GenBank/DDBJ whole genome shotgun (WGS) entry which is preliminary data.</text>
</comment>
<dbReference type="InterPro" id="IPR040256">
    <property type="entry name" value="At4g02000-like"/>
</dbReference>
<evidence type="ECO:0000313" key="1">
    <source>
        <dbReference type="EMBL" id="KAK3206109.1"/>
    </source>
</evidence>
<dbReference type="EMBL" id="JANJYJ010000006">
    <property type="protein sequence ID" value="KAK3206109.1"/>
    <property type="molecule type" value="Genomic_DNA"/>
</dbReference>
<name>A0AAE0A9B5_9ROSI</name>
<gene>
    <name evidence="1" type="ORF">Dsin_020155</name>
</gene>
<protein>
    <recommendedName>
        <fullName evidence="3">DUF4283 domain-containing protein</fullName>
    </recommendedName>
</protein>
<dbReference type="Proteomes" id="UP001281410">
    <property type="component" value="Unassembled WGS sequence"/>
</dbReference>